<dbReference type="InterPro" id="IPR001296">
    <property type="entry name" value="Glyco_trans_1"/>
</dbReference>
<keyword evidence="1" id="KW-1133">Transmembrane helix</keyword>
<evidence type="ECO:0008006" key="6">
    <source>
        <dbReference type="Google" id="ProtNLM"/>
    </source>
</evidence>
<feature type="domain" description="Glycosyltransferase subfamily 4-like N-terminal" evidence="3">
    <location>
        <begin position="23"/>
        <end position="191"/>
    </location>
</feature>
<evidence type="ECO:0000256" key="1">
    <source>
        <dbReference type="SAM" id="Phobius"/>
    </source>
</evidence>
<keyword evidence="1" id="KW-0812">Transmembrane</keyword>
<feature type="domain" description="Glycosyl transferase family 1" evidence="2">
    <location>
        <begin position="199"/>
        <end position="369"/>
    </location>
</feature>
<reference evidence="4 5" key="1">
    <citation type="journal article" date="2016" name="Nat. Commun.">
        <title>Thousands of microbial genomes shed light on interconnected biogeochemical processes in an aquifer system.</title>
        <authorList>
            <person name="Anantharaman K."/>
            <person name="Brown C.T."/>
            <person name="Hug L.A."/>
            <person name="Sharon I."/>
            <person name="Castelle C.J."/>
            <person name="Probst A.J."/>
            <person name="Thomas B.C."/>
            <person name="Singh A."/>
            <person name="Wilkins M.J."/>
            <person name="Karaoz U."/>
            <person name="Brodie E.L."/>
            <person name="Williams K.H."/>
            <person name="Hubbard S.S."/>
            <person name="Banfield J.F."/>
        </authorList>
    </citation>
    <scope>NUCLEOTIDE SEQUENCE [LARGE SCALE GENOMIC DNA]</scope>
</reference>
<organism evidence="4 5">
    <name type="scientific">Candidatus Edwardsbacteria bacterium GWF2_54_11</name>
    <dbReference type="NCBI Taxonomy" id="1817851"/>
    <lineage>
        <taxon>Bacteria</taxon>
        <taxon>Candidatus Edwardsiibacteriota</taxon>
    </lineage>
</organism>
<dbReference type="Pfam" id="PF00534">
    <property type="entry name" value="Glycos_transf_1"/>
    <property type="match status" value="1"/>
</dbReference>
<dbReference type="EMBL" id="MFFM01000022">
    <property type="protein sequence ID" value="OGF13284.1"/>
    <property type="molecule type" value="Genomic_DNA"/>
</dbReference>
<dbReference type="Gene3D" id="3.40.50.2000">
    <property type="entry name" value="Glycogen Phosphorylase B"/>
    <property type="match status" value="2"/>
</dbReference>
<protein>
    <recommendedName>
        <fullName evidence="6">Glycosyl transferase family 1 domain-containing protein</fullName>
    </recommendedName>
</protein>
<dbReference type="CDD" id="cd03801">
    <property type="entry name" value="GT4_PimA-like"/>
    <property type="match status" value="1"/>
</dbReference>
<dbReference type="SUPFAM" id="SSF53756">
    <property type="entry name" value="UDP-Glycosyltransferase/glycogen phosphorylase"/>
    <property type="match status" value="1"/>
</dbReference>
<dbReference type="InterPro" id="IPR050194">
    <property type="entry name" value="Glycosyltransferase_grp1"/>
</dbReference>
<evidence type="ECO:0000313" key="5">
    <source>
        <dbReference type="Proteomes" id="UP000177230"/>
    </source>
</evidence>
<dbReference type="GO" id="GO:0016757">
    <property type="term" value="F:glycosyltransferase activity"/>
    <property type="evidence" value="ECO:0007669"/>
    <property type="project" value="InterPro"/>
</dbReference>
<evidence type="ECO:0000259" key="3">
    <source>
        <dbReference type="Pfam" id="PF13439"/>
    </source>
</evidence>
<proteinExistence type="predicted"/>
<evidence type="ECO:0000313" key="4">
    <source>
        <dbReference type="EMBL" id="OGF13284.1"/>
    </source>
</evidence>
<gene>
    <name evidence="4" type="ORF">A2024_04645</name>
</gene>
<feature type="transmembrane region" description="Helical" evidence="1">
    <location>
        <begin position="121"/>
        <end position="142"/>
    </location>
</feature>
<evidence type="ECO:0000259" key="2">
    <source>
        <dbReference type="Pfam" id="PF00534"/>
    </source>
</evidence>
<dbReference type="PANTHER" id="PTHR45947">
    <property type="entry name" value="SULFOQUINOVOSYL TRANSFERASE SQD2"/>
    <property type="match status" value="1"/>
</dbReference>
<dbReference type="Pfam" id="PF13439">
    <property type="entry name" value="Glyco_transf_4"/>
    <property type="match status" value="1"/>
</dbReference>
<keyword evidence="1" id="KW-0472">Membrane</keyword>
<name>A0A1F5RG38_9BACT</name>
<dbReference type="AlphaFoldDB" id="A0A1F5RG38"/>
<dbReference type="InterPro" id="IPR028098">
    <property type="entry name" value="Glyco_trans_4-like_N"/>
</dbReference>
<comment type="caution">
    <text evidence="4">The sequence shown here is derived from an EMBL/GenBank/DDBJ whole genome shotgun (WGS) entry which is preliminary data.</text>
</comment>
<dbReference type="Proteomes" id="UP000177230">
    <property type="component" value="Unassembled WGS sequence"/>
</dbReference>
<accession>A0A1F5RG38</accession>
<sequence>MRILHIVTAFPRDEKDIITPWLIEMLRHYPAHGLEAEIFTSSYQGLGEQMVHGLPVHRFRYFFKRWENLTHEETTPDRMKRSLLYKIMPAFYIIGGMIGIVKLLRKSQYDAVHVHWPLPHAVFGWAAKTFFGLPVVTTFYGVELRWVKRSMPLLKGFLAWSARMSDKVVAISNYTAGEVRELADVPVEVIPYTISLPENQEFSQPPAGPKIILSVSRLVERKGIIYLIDALKYLPQELEVHLAIIGDGPERERLKERALSQNLGRKISLPGWVSEAELESAYRNASVFVLPAIIDSKGDTEGLGVVILEAMNYKVPAIGSDLGGITDIIIDEETGLLVPEKDPQALARAITRILTDEDLRTKVVEGAYQHLKRNFSWDNILEKWVRIYKGLE</sequence>
<dbReference type="PANTHER" id="PTHR45947:SF3">
    <property type="entry name" value="SULFOQUINOVOSYL TRANSFERASE SQD2"/>
    <property type="match status" value="1"/>
</dbReference>
<feature type="transmembrane region" description="Helical" evidence="1">
    <location>
        <begin position="83"/>
        <end position="101"/>
    </location>
</feature>